<dbReference type="SUPFAM" id="SSF50685">
    <property type="entry name" value="Barwin-like endoglucanases"/>
    <property type="match status" value="1"/>
</dbReference>
<gene>
    <name evidence="3" type="primary">rlpA</name>
    <name evidence="8" type="ORF">SM757_16160</name>
</gene>
<feature type="compositionally biased region" description="Low complexity" evidence="5">
    <location>
        <begin position="200"/>
        <end position="222"/>
    </location>
</feature>
<organism evidence="8 9">
    <name type="scientific">Azohydromonas lata</name>
    <dbReference type="NCBI Taxonomy" id="45677"/>
    <lineage>
        <taxon>Bacteria</taxon>
        <taxon>Pseudomonadati</taxon>
        <taxon>Pseudomonadota</taxon>
        <taxon>Betaproteobacteria</taxon>
        <taxon>Burkholderiales</taxon>
        <taxon>Sphaerotilaceae</taxon>
        <taxon>Azohydromonas</taxon>
    </lineage>
</organism>
<dbReference type="HAMAP" id="MF_02071">
    <property type="entry name" value="RlpA"/>
    <property type="match status" value="1"/>
</dbReference>
<dbReference type="Proteomes" id="UP001293718">
    <property type="component" value="Unassembled WGS sequence"/>
</dbReference>
<name>A0ABU5IG60_9BURK</name>
<dbReference type="InterPro" id="IPR009009">
    <property type="entry name" value="RlpA-like_DPBB"/>
</dbReference>
<keyword evidence="9" id="KW-1185">Reference proteome</keyword>
<proteinExistence type="inferred from homology"/>
<accession>A0ABU5IG60</accession>
<feature type="region of interest" description="Disordered" evidence="5">
    <location>
        <begin position="200"/>
        <end position="252"/>
    </location>
</feature>
<reference evidence="8 9" key="1">
    <citation type="submission" date="2023-11" db="EMBL/GenBank/DDBJ databases">
        <title>Draft genome of Azohydromonas lata strain H1 (DSM1123), a polyhydroxyalkanoate producer.</title>
        <authorList>
            <person name="Traversa D."/>
            <person name="D'Addabbo P."/>
            <person name="Pazzani C."/>
            <person name="Manzari C."/>
            <person name="Chiara M."/>
            <person name="Scrascia M."/>
        </authorList>
    </citation>
    <scope>NUCLEOTIDE SEQUENCE [LARGE SCALE GENOMIC DNA]</scope>
    <source>
        <strain evidence="8 9">H1</strain>
    </source>
</reference>
<comment type="similarity">
    <text evidence="3 4">Belongs to the RlpA family.</text>
</comment>
<dbReference type="EMBL" id="JAXOJX010000026">
    <property type="protein sequence ID" value="MDZ5458110.1"/>
    <property type="molecule type" value="Genomic_DNA"/>
</dbReference>
<evidence type="ECO:0000256" key="1">
    <source>
        <dbReference type="ARBA" id="ARBA00023239"/>
    </source>
</evidence>
<protein>
    <recommendedName>
        <fullName evidence="3">Endolytic peptidoglycan transglycosylase RlpA</fullName>
        <ecNumber evidence="3">4.2.2.-</ecNumber>
    </recommendedName>
</protein>
<dbReference type="RefSeq" id="WP_322466280.1">
    <property type="nucleotide sequence ID" value="NZ_JAXOJX010000026.1"/>
</dbReference>
<keyword evidence="2 3" id="KW-0961">Cell wall biogenesis/degradation</keyword>
<dbReference type="Gene3D" id="2.40.40.10">
    <property type="entry name" value="RlpA-like domain"/>
    <property type="match status" value="1"/>
</dbReference>
<dbReference type="NCBIfam" id="TIGR00413">
    <property type="entry name" value="rlpA"/>
    <property type="match status" value="1"/>
</dbReference>
<evidence type="ECO:0000256" key="5">
    <source>
        <dbReference type="SAM" id="MobiDB-lite"/>
    </source>
</evidence>
<dbReference type="Pfam" id="PF03330">
    <property type="entry name" value="DPBB_1"/>
    <property type="match status" value="1"/>
</dbReference>
<keyword evidence="3" id="KW-0564">Palmitate</keyword>
<evidence type="ECO:0000313" key="8">
    <source>
        <dbReference type="EMBL" id="MDZ5458110.1"/>
    </source>
</evidence>
<dbReference type="PROSITE" id="PS51257">
    <property type="entry name" value="PROKAR_LIPOPROTEIN"/>
    <property type="match status" value="1"/>
</dbReference>
<comment type="subcellular location">
    <subcellularLocation>
        <location evidence="3">Cell membrane</location>
        <topology evidence="3">Lipid-anchor</topology>
    </subcellularLocation>
</comment>
<dbReference type="PANTHER" id="PTHR34183:SF8">
    <property type="entry name" value="ENDOLYTIC PEPTIDOGLYCAN TRANSGLYCOSYLASE RLPA-RELATED"/>
    <property type="match status" value="1"/>
</dbReference>
<feature type="domain" description="RlpA-like protein double-psi beta-barrel" evidence="7">
    <location>
        <begin position="76"/>
        <end position="155"/>
    </location>
</feature>
<keyword evidence="3" id="KW-0472">Membrane</keyword>
<keyword evidence="6" id="KW-0732">Signal</keyword>
<evidence type="ECO:0000313" key="9">
    <source>
        <dbReference type="Proteomes" id="UP001293718"/>
    </source>
</evidence>
<sequence length="252" mass="26766">MQRSTKRLALLLALLAGCATGPSLADTPAAADTPAQVPQDLVQGTAATPADLAAQPADAAERPAPSRSLLSQLLQRGRASWYAHHFHGRRTASGERYDRTELTAAHRTLPLNSYARVRNPANGREVVVRINDRGPFNRGHVIDVSHAAAARLGILGSDREVEIEPLANGGARHASQEPTASRLVPTSFSRRVAARTAAKAAKASTKTAAKTRTTTTAKATGKAARKPQLAAVSAPSHKLRRHRLTDRTSART</sequence>
<keyword evidence="3" id="KW-0449">Lipoprotein</keyword>
<evidence type="ECO:0000256" key="3">
    <source>
        <dbReference type="HAMAP-Rule" id="MF_02071"/>
    </source>
</evidence>
<dbReference type="InterPro" id="IPR034718">
    <property type="entry name" value="RlpA"/>
</dbReference>
<keyword evidence="1 3" id="KW-0456">Lyase</keyword>
<evidence type="ECO:0000256" key="6">
    <source>
        <dbReference type="SAM" id="SignalP"/>
    </source>
</evidence>
<evidence type="ECO:0000259" key="7">
    <source>
        <dbReference type="Pfam" id="PF03330"/>
    </source>
</evidence>
<dbReference type="EC" id="4.2.2.-" evidence="3"/>
<evidence type="ECO:0000256" key="2">
    <source>
        <dbReference type="ARBA" id="ARBA00023316"/>
    </source>
</evidence>
<feature type="signal peptide" evidence="6">
    <location>
        <begin position="1"/>
        <end position="25"/>
    </location>
</feature>
<dbReference type="InterPro" id="IPR012997">
    <property type="entry name" value="RplA"/>
</dbReference>
<dbReference type="PANTHER" id="PTHR34183">
    <property type="entry name" value="ENDOLYTIC PEPTIDOGLYCAN TRANSGLYCOSYLASE RLPA"/>
    <property type="match status" value="1"/>
</dbReference>
<dbReference type="InterPro" id="IPR036908">
    <property type="entry name" value="RlpA-like_sf"/>
</dbReference>
<comment type="caution">
    <text evidence="8">The sequence shown here is derived from an EMBL/GenBank/DDBJ whole genome shotgun (WGS) entry which is preliminary data.</text>
</comment>
<keyword evidence="3" id="KW-1003">Cell membrane</keyword>
<dbReference type="CDD" id="cd22268">
    <property type="entry name" value="DPBB_RlpA-like"/>
    <property type="match status" value="1"/>
</dbReference>
<comment type="function">
    <text evidence="3">Lytic transglycosylase with a strong preference for naked glycan strands that lack stem peptides.</text>
</comment>
<feature type="chain" id="PRO_5045139043" description="Endolytic peptidoglycan transglycosylase RlpA" evidence="6">
    <location>
        <begin position="26"/>
        <end position="252"/>
    </location>
</feature>
<evidence type="ECO:0000256" key="4">
    <source>
        <dbReference type="RuleBase" id="RU003495"/>
    </source>
</evidence>